<dbReference type="Gene3D" id="1.10.443.10">
    <property type="entry name" value="Intergrase catalytic core"/>
    <property type="match status" value="1"/>
</dbReference>
<dbReference type="Proteomes" id="UP000587760">
    <property type="component" value="Unassembled WGS sequence"/>
</dbReference>
<reference evidence="8 9" key="1">
    <citation type="submission" date="2020-08" db="EMBL/GenBank/DDBJ databases">
        <title>Genomic Encyclopedia of Type Strains, Phase IV (KMG-IV): sequencing the most valuable type-strain genomes for metagenomic binning, comparative biology and taxonomic classification.</title>
        <authorList>
            <person name="Goeker M."/>
        </authorList>
    </citation>
    <scope>NUCLEOTIDE SEQUENCE [LARGE SCALE GENOMIC DNA]</scope>
    <source>
        <strain evidence="8 9">DSM 2461</strain>
    </source>
</reference>
<protein>
    <submittedName>
        <fullName evidence="8">Integrase/recombinase XerD</fullName>
    </submittedName>
</protein>
<dbReference type="InterPro" id="IPR050090">
    <property type="entry name" value="Tyrosine_recombinase_XerCD"/>
</dbReference>
<keyword evidence="1" id="KW-0159">Chromosome partition</keyword>
<dbReference type="GO" id="GO:0006310">
    <property type="term" value="P:DNA recombination"/>
    <property type="evidence" value="ECO:0007669"/>
    <property type="project" value="UniProtKB-KW"/>
</dbReference>
<keyword evidence="3 5" id="KW-0238">DNA-binding</keyword>
<evidence type="ECO:0000313" key="9">
    <source>
        <dbReference type="Proteomes" id="UP000587760"/>
    </source>
</evidence>
<evidence type="ECO:0000256" key="1">
    <source>
        <dbReference type="ARBA" id="ARBA00022829"/>
    </source>
</evidence>
<feature type="domain" description="Tyr recombinase" evidence="6">
    <location>
        <begin position="111"/>
        <end position="295"/>
    </location>
</feature>
<keyword evidence="2" id="KW-0229">DNA integration</keyword>
<keyword evidence="9" id="KW-1185">Reference proteome</keyword>
<evidence type="ECO:0000256" key="3">
    <source>
        <dbReference type="ARBA" id="ARBA00023125"/>
    </source>
</evidence>
<sequence length="311" mass="35678">MKISQKEQIEMLFEDHLEGRGLKPETIKRKSIELNRFLSYLESIGRRDLREVSSKEIEEYFLFMQEKGYSSSTIITSHAMTADLFRALHKNDMILTNPMARTEMYIKEKSGVKVILTEEEMDAFLCSIETATGYGKRDRALFELMYVTGMRVGEVVKLTVEDVDLSHSEVLIRKGKGDKDRIVPVGQVAGRFLQDWISHARNWFNTGESDSLFLNSKGRTLAATAVRHRLKYYLKQAGIEKEGVSPHSLRHSCATHLLAGGADIRFVQELLGHESLETTVTYTREVVTGLKRMHRMYHPRENEIYPQGETL</sequence>
<dbReference type="GO" id="GO:0007059">
    <property type="term" value="P:chromosome segregation"/>
    <property type="evidence" value="ECO:0007669"/>
    <property type="project" value="UniProtKB-KW"/>
</dbReference>
<dbReference type="PANTHER" id="PTHR30349">
    <property type="entry name" value="PHAGE INTEGRASE-RELATED"/>
    <property type="match status" value="1"/>
</dbReference>
<dbReference type="GO" id="GO:0015074">
    <property type="term" value="P:DNA integration"/>
    <property type="evidence" value="ECO:0007669"/>
    <property type="project" value="UniProtKB-KW"/>
</dbReference>
<evidence type="ECO:0000256" key="2">
    <source>
        <dbReference type="ARBA" id="ARBA00022908"/>
    </source>
</evidence>
<dbReference type="Gene3D" id="1.10.150.130">
    <property type="match status" value="1"/>
</dbReference>
<name>A0A841R5Q1_9SPIO</name>
<dbReference type="InterPro" id="IPR044068">
    <property type="entry name" value="CB"/>
</dbReference>
<feature type="domain" description="Core-binding (CB)" evidence="7">
    <location>
        <begin position="4"/>
        <end position="89"/>
    </location>
</feature>
<dbReference type="PROSITE" id="PS51898">
    <property type="entry name" value="TYR_RECOMBINASE"/>
    <property type="match status" value="1"/>
</dbReference>
<dbReference type="SUPFAM" id="SSF56349">
    <property type="entry name" value="DNA breaking-rejoining enzymes"/>
    <property type="match status" value="1"/>
</dbReference>
<dbReference type="InterPro" id="IPR013762">
    <property type="entry name" value="Integrase-like_cat_sf"/>
</dbReference>
<dbReference type="InterPro" id="IPR002104">
    <property type="entry name" value="Integrase_catalytic"/>
</dbReference>
<dbReference type="AlphaFoldDB" id="A0A841R5Q1"/>
<dbReference type="InterPro" id="IPR010998">
    <property type="entry name" value="Integrase_recombinase_N"/>
</dbReference>
<dbReference type="InterPro" id="IPR011010">
    <property type="entry name" value="DNA_brk_join_enz"/>
</dbReference>
<evidence type="ECO:0000259" key="6">
    <source>
        <dbReference type="PROSITE" id="PS51898"/>
    </source>
</evidence>
<dbReference type="GO" id="GO:0003677">
    <property type="term" value="F:DNA binding"/>
    <property type="evidence" value="ECO:0007669"/>
    <property type="project" value="UniProtKB-UniRule"/>
</dbReference>
<accession>A0A841R5Q1</accession>
<proteinExistence type="predicted"/>
<evidence type="ECO:0000256" key="4">
    <source>
        <dbReference type="ARBA" id="ARBA00023172"/>
    </source>
</evidence>
<comment type="caution">
    <text evidence="8">The sequence shown here is derived from an EMBL/GenBank/DDBJ whole genome shotgun (WGS) entry which is preliminary data.</text>
</comment>
<dbReference type="InterPro" id="IPR004107">
    <property type="entry name" value="Integrase_SAM-like_N"/>
</dbReference>
<dbReference type="PANTHER" id="PTHR30349:SF81">
    <property type="entry name" value="TYROSINE RECOMBINASE XERC"/>
    <property type="match status" value="1"/>
</dbReference>
<evidence type="ECO:0000256" key="5">
    <source>
        <dbReference type="PROSITE-ProRule" id="PRU01248"/>
    </source>
</evidence>
<dbReference type="Pfam" id="PF00589">
    <property type="entry name" value="Phage_integrase"/>
    <property type="match status" value="1"/>
</dbReference>
<dbReference type="Pfam" id="PF13495">
    <property type="entry name" value="Phage_int_SAM_4"/>
    <property type="match status" value="1"/>
</dbReference>
<evidence type="ECO:0000313" key="8">
    <source>
        <dbReference type="EMBL" id="MBB6478477.1"/>
    </source>
</evidence>
<dbReference type="RefSeq" id="WP_184742356.1">
    <property type="nucleotide sequence ID" value="NZ_JACHGJ010000001.1"/>
</dbReference>
<keyword evidence="4" id="KW-0233">DNA recombination</keyword>
<dbReference type="PROSITE" id="PS51900">
    <property type="entry name" value="CB"/>
    <property type="match status" value="1"/>
</dbReference>
<organism evidence="8 9">
    <name type="scientific">Spirochaeta isovalerica</name>
    <dbReference type="NCBI Taxonomy" id="150"/>
    <lineage>
        <taxon>Bacteria</taxon>
        <taxon>Pseudomonadati</taxon>
        <taxon>Spirochaetota</taxon>
        <taxon>Spirochaetia</taxon>
        <taxon>Spirochaetales</taxon>
        <taxon>Spirochaetaceae</taxon>
        <taxon>Spirochaeta</taxon>
    </lineage>
</organism>
<evidence type="ECO:0000259" key="7">
    <source>
        <dbReference type="PROSITE" id="PS51900"/>
    </source>
</evidence>
<dbReference type="EMBL" id="JACHGJ010000001">
    <property type="protein sequence ID" value="MBB6478477.1"/>
    <property type="molecule type" value="Genomic_DNA"/>
</dbReference>
<gene>
    <name evidence="8" type="ORF">HNR50_000110</name>
</gene>